<keyword evidence="4" id="KW-1185">Reference proteome</keyword>
<protein>
    <recommendedName>
        <fullName evidence="2">DUF7907 domain-containing protein</fullName>
    </recommendedName>
</protein>
<dbReference type="GeneID" id="92007675"/>
<feature type="compositionally biased region" description="Low complexity" evidence="1">
    <location>
        <begin position="255"/>
        <end position="268"/>
    </location>
</feature>
<evidence type="ECO:0000313" key="3">
    <source>
        <dbReference type="EMBL" id="KAL0262151.1"/>
    </source>
</evidence>
<dbReference type="InterPro" id="IPR057229">
    <property type="entry name" value="DUF7907"/>
</dbReference>
<proteinExistence type="predicted"/>
<name>A0ABR3CNE6_9PEZI</name>
<sequence>MYTADSVQNAQFSLECGTDYESYNIEFPDNYKPPSNYKRGLAKRAPIEGVSFEDCVEFCAKLCDCHDIAYQFSTSTCQPKSAQGQKPSPAPNEWCDGKLNHPGQKFRLRTHVVEGAGNAEFENLYVEDTEYNSTNSIPILSHDRWKAGKFFYDSSTSSIALWHGRCQFSGLTMFGDNDMDAYSPAFINNNVGTHRMRASWGSITWDNDRFDGWVVCRKNRDGQQQQNGGQRQNGGDDQQQQNGGGKQQGGDDDGQQQQQQQQQQSDGQGRNKRDGPHECYELRWHDAISNQGIDTYRCAKVELLTENV</sequence>
<evidence type="ECO:0000259" key="2">
    <source>
        <dbReference type="Pfam" id="PF25484"/>
    </source>
</evidence>
<dbReference type="RefSeq" id="XP_066635180.1">
    <property type="nucleotide sequence ID" value="XM_066775061.1"/>
</dbReference>
<gene>
    <name evidence="3" type="ORF">SLS55_003590</name>
</gene>
<feature type="region of interest" description="Disordered" evidence="1">
    <location>
        <begin position="222"/>
        <end position="276"/>
    </location>
</feature>
<accession>A0ABR3CNE6</accession>
<dbReference type="EMBL" id="JAJVCZ030000003">
    <property type="protein sequence ID" value="KAL0262151.1"/>
    <property type="molecule type" value="Genomic_DNA"/>
</dbReference>
<dbReference type="Proteomes" id="UP001430584">
    <property type="component" value="Unassembled WGS sequence"/>
</dbReference>
<evidence type="ECO:0000313" key="4">
    <source>
        <dbReference type="Proteomes" id="UP001430584"/>
    </source>
</evidence>
<organism evidence="3 4">
    <name type="scientific">Diplodia seriata</name>
    <dbReference type="NCBI Taxonomy" id="420778"/>
    <lineage>
        <taxon>Eukaryota</taxon>
        <taxon>Fungi</taxon>
        <taxon>Dikarya</taxon>
        <taxon>Ascomycota</taxon>
        <taxon>Pezizomycotina</taxon>
        <taxon>Dothideomycetes</taxon>
        <taxon>Dothideomycetes incertae sedis</taxon>
        <taxon>Botryosphaeriales</taxon>
        <taxon>Botryosphaeriaceae</taxon>
        <taxon>Diplodia</taxon>
    </lineage>
</organism>
<reference evidence="3 4" key="1">
    <citation type="submission" date="2024-02" db="EMBL/GenBank/DDBJ databases">
        <title>De novo assembly and annotation of 12 fungi associated with fruit tree decline syndrome in Ontario, Canada.</title>
        <authorList>
            <person name="Sulman M."/>
            <person name="Ellouze W."/>
            <person name="Ilyukhin E."/>
        </authorList>
    </citation>
    <scope>NUCLEOTIDE SEQUENCE [LARGE SCALE GENOMIC DNA]</scope>
    <source>
        <strain evidence="3 4">FDS-637</strain>
    </source>
</reference>
<feature type="domain" description="DUF7907" evidence="2">
    <location>
        <begin position="104"/>
        <end position="222"/>
    </location>
</feature>
<comment type="caution">
    <text evidence="3">The sequence shown here is derived from an EMBL/GenBank/DDBJ whole genome shotgun (WGS) entry which is preliminary data.</text>
</comment>
<evidence type="ECO:0000256" key="1">
    <source>
        <dbReference type="SAM" id="MobiDB-lite"/>
    </source>
</evidence>
<feature type="compositionally biased region" description="Low complexity" evidence="1">
    <location>
        <begin position="222"/>
        <end position="241"/>
    </location>
</feature>
<dbReference type="Pfam" id="PF25484">
    <property type="entry name" value="DUF7907"/>
    <property type="match status" value="1"/>
</dbReference>